<dbReference type="EMBL" id="JAIWYP010000007">
    <property type="protein sequence ID" value="KAH3801163.1"/>
    <property type="molecule type" value="Genomic_DNA"/>
</dbReference>
<keyword evidence="3" id="KW-0597">Phosphoprotein</keyword>
<keyword evidence="4" id="KW-0809">Transit peptide</keyword>
<dbReference type="GO" id="GO:0032543">
    <property type="term" value="P:mitochondrial translation"/>
    <property type="evidence" value="ECO:0007669"/>
    <property type="project" value="InterPro"/>
</dbReference>
<gene>
    <name evidence="12" type="ORF">DPMN_154809</name>
</gene>
<dbReference type="InterPro" id="IPR001648">
    <property type="entry name" value="Ribosomal_bS18"/>
</dbReference>
<comment type="subcellular location">
    <subcellularLocation>
        <location evidence="1">Mitochondrion</location>
    </subcellularLocation>
</comment>
<evidence type="ECO:0000256" key="6">
    <source>
        <dbReference type="ARBA" id="ARBA00023128"/>
    </source>
</evidence>
<reference evidence="12" key="1">
    <citation type="journal article" date="2019" name="bioRxiv">
        <title>The Genome of the Zebra Mussel, Dreissena polymorpha: A Resource for Invasive Species Research.</title>
        <authorList>
            <person name="McCartney M.A."/>
            <person name="Auch B."/>
            <person name="Kono T."/>
            <person name="Mallez S."/>
            <person name="Zhang Y."/>
            <person name="Obille A."/>
            <person name="Becker A."/>
            <person name="Abrahante J.E."/>
            <person name="Garbe J."/>
            <person name="Badalamenti J.P."/>
            <person name="Herman A."/>
            <person name="Mangelson H."/>
            <person name="Liachko I."/>
            <person name="Sullivan S."/>
            <person name="Sone E.D."/>
            <person name="Koren S."/>
            <person name="Silverstein K.A.T."/>
            <person name="Beckman K.B."/>
            <person name="Gohl D.M."/>
        </authorList>
    </citation>
    <scope>NUCLEOTIDE SEQUENCE</scope>
    <source>
        <strain evidence="12">Duluth1</strain>
        <tissue evidence="12">Whole animal</tissue>
    </source>
</reference>
<sequence length="307" mass="34449">MNSRPKLQQLSRYLTLYAKQNSNKLVTCINQSSRQQFSSSCTLLNEVEKETKRPVLTDPEFEGRIGYAIRKKSVETCIEYMKSEAYKSAYGERPVWKSYRRNVVGAFTPKLRKSCIREGVIATGSACPICRDDYLRFHWQNLDLLKQFVTPLTMEPINPQLTGLCEMQYKKLQIHLHKARDMGTLKKHFSPRTFYMDYWKQVAEKQHEAFIMESTAAKEKEAMNMIAMQAGDKKAPQGGDKKAPQGGDKKAPQGGDKKAPQGGDKKAPQDGDKKVPQGGDKKSPPGGDKKSPQGGDKKAPQGGNKKA</sequence>
<reference evidence="12" key="2">
    <citation type="submission" date="2020-11" db="EMBL/GenBank/DDBJ databases">
        <authorList>
            <person name="McCartney M.A."/>
            <person name="Auch B."/>
            <person name="Kono T."/>
            <person name="Mallez S."/>
            <person name="Becker A."/>
            <person name="Gohl D.M."/>
            <person name="Silverstein K.A.T."/>
            <person name="Koren S."/>
            <person name="Bechman K.B."/>
            <person name="Herman A."/>
            <person name="Abrahante J.E."/>
            <person name="Garbe J."/>
        </authorList>
    </citation>
    <scope>NUCLEOTIDE SEQUENCE</scope>
    <source>
        <strain evidence="12">Duluth1</strain>
        <tissue evidence="12">Whole animal</tissue>
    </source>
</reference>
<evidence type="ECO:0000256" key="7">
    <source>
        <dbReference type="ARBA" id="ARBA00023274"/>
    </source>
</evidence>
<proteinExistence type="inferred from homology"/>
<evidence type="ECO:0000256" key="3">
    <source>
        <dbReference type="ARBA" id="ARBA00022553"/>
    </source>
</evidence>
<evidence type="ECO:0000256" key="1">
    <source>
        <dbReference type="ARBA" id="ARBA00004173"/>
    </source>
</evidence>
<protein>
    <recommendedName>
        <fullName evidence="9">Small ribosomal subunit protein mS40</fullName>
    </recommendedName>
    <alternativeName>
        <fullName evidence="8">28S ribosomal protein S18-2, mitochondrial</fullName>
    </alternativeName>
    <alternativeName>
        <fullName evidence="10">28S ribosomal protein S18b, mitochondrial</fullName>
    </alternativeName>
</protein>
<evidence type="ECO:0000256" key="8">
    <source>
        <dbReference type="ARBA" id="ARBA00032055"/>
    </source>
</evidence>
<organism evidence="12 13">
    <name type="scientific">Dreissena polymorpha</name>
    <name type="common">Zebra mussel</name>
    <name type="synonym">Mytilus polymorpha</name>
    <dbReference type="NCBI Taxonomy" id="45954"/>
    <lineage>
        <taxon>Eukaryota</taxon>
        <taxon>Metazoa</taxon>
        <taxon>Spiralia</taxon>
        <taxon>Lophotrochozoa</taxon>
        <taxon>Mollusca</taxon>
        <taxon>Bivalvia</taxon>
        <taxon>Autobranchia</taxon>
        <taxon>Heteroconchia</taxon>
        <taxon>Euheterodonta</taxon>
        <taxon>Imparidentia</taxon>
        <taxon>Neoheterodontei</taxon>
        <taxon>Myida</taxon>
        <taxon>Dreissenoidea</taxon>
        <taxon>Dreissenidae</taxon>
        <taxon>Dreissena</taxon>
    </lineage>
</organism>
<dbReference type="GO" id="GO:0005840">
    <property type="term" value="C:ribosome"/>
    <property type="evidence" value="ECO:0007669"/>
    <property type="project" value="UniProtKB-KW"/>
</dbReference>
<dbReference type="PANTHER" id="PTHR13329:SF2">
    <property type="entry name" value="SMALL RIBOSOMAL SUBUNIT PROTEIN MS40"/>
    <property type="match status" value="1"/>
</dbReference>
<feature type="compositionally biased region" description="Basic and acidic residues" evidence="11">
    <location>
        <begin position="231"/>
        <end position="299"/>
    </location>
</feature>
<keyword evidence="13" id="KW-1185">Reference proteome</keyword>
<evidence type="ECO:0000256" key="9">
    <source>
        <dbReference type="ARBA" id="ARBA00035130"/>
    </source>
</evidence>
<keyword evidence="6" id="KW-0496">Mitochondrion</keyword>
<feature type="region of interest" description="Disordered" evidence="11">
    <location>
        <begin position="230"/>
        <end position="307"/>
    </location>
</feature>
<keyword evidence="7" id="KW-0687">Ribonucleoprotein</keyword>
<dbReference type="PANTHER" id="PTHR13329">
    <property type="entry name" value="MITOCHONDRIAL RIBOSOMAL PROTEIN S18B"/>
    <property type="match status" value="1"/>
</dbReference>
<evidence type="ECO:0000313" key="12">
    <source>
        <dbReference type="EMBL" id="KAH3801163.1"/>
    </source>
</evidence>
<comment type="similarity">
    <text evidence="2">Belongs to the bacterial ribosomal protein bS18 family. Mitochondrion-specific ribosomal protein mS40 subfamily.</text>
</comment>
<dbReference type="Pfam" id="PF01084">
    <property type="entry name" value="Ribosomal_S18"/>
    <property type="match status" value="1"/>
</dbReference>
<comment type="caution">
    <text evidence="12">The sequence shown here is derived from an EMBL/GenBank/DDBJ whole genome shotgun (WGS) entry which is preliminary data.</text>
</comment>
<evidence type="ECO:0000256" key="11">
    <source>
        <dbReference type="SAM" id="MobiDB-lite"/>
    </source>
</evidence>
<dbReference type="SUPFAM" id="SSF46911">
    <property type="entry name" value="Ribosomal protein S18"/>
    <property type="match status" value="1"/>
</dbReference>
<evidence type="ECO:0000313" key="13">
    <source>
        <dbReference type="Proteomes" id="UP000828390"/>
    </source>
</evidence>
<evidence type="ECO:0000256" key="10">
    <source>
        <dbReference type="ARBA" id="ARBA00035515"/>
    </source>
</evidence>
<dbReference type="OrthoDB" id="21463at2759"/>
<dbReference type="GO" id="GO:0005739">
    <property type="term" value="C:mitochondrion"/>
    <property type="evidence" value="ECO:0007669"/>
    <property type="project" value="UniProtKB-SubCell"/>
</dbReference>
<dbReference type="Proteomes" id="UP000828390">
    <property type="component" value="Unassembled WGS sequence"/>
</dbReference>
<evidence type="ECO:0000256" key="2">
    <source>
        <dbReference type="ARBA" id="ARBA00006136"/>
    </source>
</evidence>
<keyword evidence="5" id="KW-0689">Ribosomal protein</keyword>
<accession>A0A9D4FQ04</accession>
<evidence type="ECO:0000256" key="5">
    <source>
        <dbReference type="ARBA" id="ARBA00022980"/>
    </source>
</evidence>
<dbReference type="AlphaFoldDB" id="A0A9D4FQ04"/>
<dbReference type="InterPro" id="IPR036870">
    <property type="entry name" value="Ribosomal_bS18_sf"/>
</dbReference>
<evidence type="ECO:0000256" key="4">
    <source>
        <dbReference type="ARBA" id="ARBA00022946"/>
    </source>
</evidence>
<dbReference type="GO" id="GO:0003735">
    <property type="term" value="F:structural constituent of ribosome"/>
    <property type="evidence" value="ECO:0007669"/>
    <property type="project" value="InterPro"/>
</dbReference>
<dbReference type="Pfam" id="PF02389">
    <property type="entry name" value="Cornifin"/>
    <property type="match status" value="1"/>
</dbReference>
<name>A0A9D4FQ04_DREPO</name>
<dbReference type="GO" id="GO:1990904">
    <property type="term" value="C:ribonucleoprotein complex"/>
    <property type="evidence" value="ECO:0007669"/>
    <property type="project" value="UniProtKB-KW"/>
</dbReference>
<dbReference type="Gene3D" id="4.10.640.10">
    <property type="entry name" value="Ribosomal protein S18"/>
    <property type="match status" value="1"/>
</dbReference>
<dbReference type="InterPro" id="IPR040054">
    <property type="entry name" value="MRPS18B"/>
</dbReference>